<dbReference type="CAZy" id="GT4">
    <property type="family name" value="Glycosyltransferase Family 4"/>
</dbReference>
<sequence length="390" mass="44026">MKLLMITPYFYPEGGGLEKYAYMIARGLVERGWEVKVITASRKGNSLENLEGIEVIRLAPHFIVSNTPISFNLPLKLIKVFKEEQFSVINAHTPVPYYADVSAWVNNVLKGSNKTPFVLTYHNDLVKEGFPLDKVAYLYNLSLQRGLLLLSDTIITPSPYCYYESKLLRRFKKKLIWIPPGVDTERYFPGKSYRLHSIYNLPRSAKIVMFIGTMNRGHAHKGVPYLLKAFKYVATQVKDSYLVLVGRGDMIPEYKKMCMSLGISKRVIFTGYVEEDILPEFYRSSDVIVLPSTTVQEGFGMVLIEAGASGKPVIGTNVGGIKHVIENGKTGILVPPKDPFRLAEAIVTLLTDDNLARKIGKTGRRLVEREYSWDKIVEKTEIALKAIVNH</sequence>
<dbReference type="InterPro" id="IPR001296">
    <property type="entry name" value="Glyco_trans_1"/>
</dbReference>
<dbReference type="EMBL" id="AJ248287">
    <property type="protein sequence ID" value="CAB50366.1"/>
    <property type="molecule type" value="Genomic_DNA"/>
</dbReference>
<dbReference type="KEGG" id="pab:PAB0973"/>
<dbReference type="PIR" id="A75059">
    <property type="entry name" value="A75059"/>
</dbReference>
<accession>Q9UYP6</accession>
<dbReference type="InterPro" id="IPR028098">
    <property type="entry name" value="Glyco_trans_4-like_N"/>
</dbReference>
<dbReference type="eggNOG" id="arCOG01403">
    <property type="taxonomic scope" value="Archaea"/>
</dbReference>
<gene>
    <name evidence="3" type="ordered locus">PAB0973</name>
</gene>
<evidence type="ECO:0000313" key="6">
    <source>
        <dbReference type="Proteomes" id="UP000009139"/>
    </source>
</evidence>
<dbReference type="SUPFAM" id="SSF53756">
    <property type="entry name" value="UDP-Glycosyltransferase/glycogen phosphorylase"/>
    <property type="match status" value="1"/>
</dbReference>
<evidence type="ECO:0000259" key="1">
    <source>
        <dbReference type="Pfam" id="PF00534"/>
    </source>
</evidence>
<dbReference type="Gene3D" id="3.40.50.2000">
    <property type="entry name" value="Glycogen Phosphorylase B"/>
    <property type="match status" value="2"/>
</dbReference>
<reference evidence="3 5" key="4">
    <citation type="journal article" date="2003" name="Mol. Microbiol.">
        <title>An integrated analysis of the genome of the hyperthermophilic archaeon Pyrococcus abyssi.</title>
        <authorList>
            <person name="Cohen G."/>
            <person name="Barbe V."/>
            <person name="Flament D."/>
            <person name="Galperin M."/>
            <person name="Heilig R."/>
            <person name="Ripp R."/>
            <person name="Lecompte O."/>
            <person name="Prieur D."/>
            <person name="Poch O."/>
            <person name="Quellerou J."/>
            <person name="Thierry J.C."/>
            <person name="Van der Oost J."/>
            <person name="Weissenbach J."/>
            <person name="Zivanovic Y."/>
            <person name="Forterre P."/>
        </authorList>
    </citation>
    <scope>NUCLEOTIDE SEQUENCE [LARGE SCALE GENOMIC DNA]</scope>
    <source>
        <strain evidence="5">GE5 / Orsay</strain>
        <strain evidence="3">Orsay</strain>
    </source>
</reference>
<dbReference type="OrthoDB" id="132546at2157"/>
<reference evidence="4 6" key="5">
    <citation type="journal article" date="2012" name="Curr. Microbiol.">
        <title>Re-annotation of two hyperthermophilic archaea Pyrococcus abyssi GE5 and Pyrococcus furiosus DSM 3638.</title>
        <authorList>
            <person name="Gao J."/>
            <person name="Wang J."/>
        </authorList>
    </citation>
    <scope>GENOME REANNOTATION</scope>
    <source>
        <strain evidence="4">GE5</strain>
        <strain evidence="6">GE5 / Orsay</strain>
    </source>
</reference>
<evidence type="ECO:0000313" key="3">
    <source>
        <dbReference type="EMBL" id="CAB50366.1"/>
    </source>
</evidence>
<feature type="domain" description="Glycosyl transferase family 1" evidence="1">
    <location>
        <begin position="210"/>
        <end position="365"/>
    </location>
</feature>
<dbReference type="PANTHER" id="PTHR45947">
    <property type="entry name" value="SULFOQUINOVOSYL TRANSFERASE SQD2"/>
    <property type="match status" value="1"/>
</dbReference>
<name>Q9UYP6_PYRAB</name>
<feature type="domain" description="Glycosyltransferase subfamily 4-like N-terminal" evidence="2">
    <location>
        <begin position="15"/>
        <end position="186"/>
    </location>
</feature>
<dbReference type="CDD" id="cd03801">
    <property type="entry name" value="GT4_PimA-like"/>
    <property type="match status" value="1"/>
</dbReference>
<dbReference type="STRING" id="272844.PAB0973"/>
<dbReference type="Proteomes" id="UP000009139">
    <property type="component" value="Chromosome"/>
</dbReference>
<keyword evidence="5" id="KW-1185">Reference proteome</keyword>
<dbReference type="HOGENOM" id="CLU_009583_2_1_2"/>
<dbReference type="RefSeq" id="WP_010868579.1">
    <property type="nucleotide sequence ID" value="NC_000868.1"/>
</dbReference>
<organism evidence="3 5">
    <name type="scientific">Pyrococcus abyssi (strain GE5 / Orsay)</name>
    <dbReference type="NCBI Taxonomy" id="272844"/>
    <lineage>
        <taxon>Archaea</taxon>
        <taxon>Methanobacteriati</taxon>
        <taxon>Methanobacteriota</taxon>
        <taxon>Thermococci</taxon>
        <taxon>Thermococcales</taxon>
        <taxon>Thermococcaceae</taxon>
        <taxon>Pyrococcus</taxon>
    </lineage>
</organism>
<dbReference type="Proteomes" id="UP000000810">
    <property type="component" value="Chromosome"/>
</dbReference>
<evidence type="ECO:0000313" key="4">
    <source>
        <dbReference type="EMBL" id="CCE70910.1"/>
    </source>
</evidence>
<dbReference type="EMBL" id="HE613800">
    <property type="protein sequence ID" value="CCE70910.1"/>
    <property type="molecule type" value="Genomic_DNA"/>
</dbReference>
<reference evidence="3" key="2">
    <citation type="journal article" date="2000" name="J. Mol. Biol.">
        <title>Archaeal homologs of eukaryotic methylation guide small nucleolar RNAs: lessons from the Pyrococcus genomes.</title>
        <authorList>
            <person name="Gaspin C."/>
            <person name="Cavaille J."/>
            <person name="Erauso G."/>
        </authorList>
    </citation>
    <scope>NUCLEOTIDE SEQUENCE</scope>
    <source>
        <strain evidence="3">Orsay</strain>
    </source>
</reference>
<dbReference type="GO" id="GO:0016757">
    <property type="term" value="F:glycosyltransferase activity"/>
    <property type="evidence" value="ECO:0007669"/>
    <property type="project" value="InterPro"/>
</dbReference>
<reference evidence="3" key="3">
    <citation type="journal article" date="2001" name="Genome Res.">
        <title>Genome evolution at the genus level: comparison of three complete genomes of hyperthermophilic archaea.</title>
        <authorList>
            <person name="Lecompte O."/>
            <person name="Ripp R."/>
            <person name="Puzos-Barbe V."/>
            <person name="Duprat S."/>
            <person name="Heilig R."/>
            <person name="Dietrich J."/>
            <person name="Thierry J.C."/>
            <person name="Poch O."/>
        </authorList>
    </citation>
    <scope>NUCLEOTIDE SEQUENCE</scope>
    <source>
        <strain evidence="3">Orsay</strain>
    </source>
</reference>
<evidence type="ECO:0000259" key="2">
    <source>
        <dbReference type="Pfam" id="PF13439"/>
    </source>
</evidence>
<dbReference type="Pfam" id="PF00534">
    <property type="entry name" value="Glycos_transf_1"/>
    <property type="match status" value="1"/>
</dbReference>
<reference evidence="3" key="1">
    <citation type="submission" date="1999-07" db="EMBL/GenBank/DDBJ databases">
        <authorList>
            <person name="Genoscope"/>
        </authorList>
    </citation>
    <scope>NUCLEOTIDE SEQUENCE</scope>
    <source>
        <strain evidence="3">Orsay</strain>
    </source>
</reference>
<dbReference type="AlphaFoldDB" id="Q9UYP6"/>
<dbReference type="PATRIC" id="fig|272844.11.peg.1556"/>
<dbReference type="Pfam" id="PF13439">
    <property type="entry name" value="Glyco_transf_4"/>
    <property type="match status" value="1"/>
</dbReference>
<dbReference type="InterPro" id="IPR050194">
    <property type="entry name" value="Glycosyltransferase_grp1"/>
</dbReference>
<protein>
    <submittedName>
        <fullName evidence="3">Hexosyltransferase, glycosyltransferase family 1</fullName>
    </submittedName>
    <submittedName>
        <fullName evidence="4">LPS biosynthesis rfbu related protein</fullName>
    </submittedName>
</protein>
<proteinExistence type="predicted"/>
<dbReference type="PANTHER" id="PTHR45947:SF3">
    <property type="entry name" value="SULFOQUINOVOSYL TRANSFERASE SQD2"/>
    <property type="match status" value="1"/>
</dbReference>
<evidence type="ECO:0000313" key="5">
    <source>
        <dbReference type="Proteomes" id="UP000000810"/>
    </source>
</evidence>